<dbReference type="SFLD" id="SFLDS00003">
    <property type="entry name" value="Haloacid_Dehalogenase"/>
    <property type="match status" value="1"/>
</dbReference>
<name>A0A485L5K1_9STRA</name>
<dbReference type="GO" id="GO:0005634">
    <property type="term" value="C:nucleus"/>
    <property type="evidence" value="ECO:0007669"/>
    <property type="project" value="TreeGrafter"/>
</dbReference>
<organism evidence="2 3">
    <name type="scientific">Aphanomyces stellatus</name>
    <dbReference type="NCBI Taxonomy" id="120398"/>
    <lineage>
        <taxon>Eukaryota</taxon>
        <taxon>Sar</taxon>
        <taxon>Stramenopiles</taxon>
        <taxon>Oomycota</taxon>
        <taxon>Saprolegniomycetes</taxon>
        <taxon>Saprolegniales</taxon>
        <taxon>Verrucalvaceae</taxon>
        <taxon>Aphanomyces</taxon>
    </lineage>
</organism>
<evidence type="ECO:0000313" key="3">
    <source>
        <dbReference type="Proteomes" id="UP000332933"/>
    </source>
</evidence>
<dbReference type="SFLD" id="SFLDG01129">
    <property type="entry name" value="C1.5:_HAD__Beta-PGM__Phosphata"/>
    <property type="match status" value="1"/>
</dbReference>
<proteinExistence type="predicted"/>
<dbReference type="EMBL" id="VJMH01005790">
    <property type="protein sequence ID" value="KAF0692913.1"/>
    <property type="molecule type" value="Genomic_DNA"/>
</dbReference>
<dbReference type="PANTHER" id="PTHR46191">
    <property type="match status" value="1"/>
</dbReference>
<evidence type="ECO:0000313" key="1">
    <source>
        <dbReference type="EMBL" id="KAF0692913.1"/>
    </source>
</evidence>
<keyword evidence="3" id="KW-1185">Reference proteome</keyword>
<gene>
    <name evidence="2" type="primary">Aste57867_16061</name>
    <name evidence="1" type="ORF">As57867_016005</name>
    <name evidence="2" type="ORF">ASTE57867_16061</name>
</gene>
<dbReference type="InterPro" id="IPR006439">
    <property type="entry name" value="HAD-SF_hydro_IA"/>
</dbReference>
<reference evidence="2 3" key="1">
    <citation type="submission" date="2019-03" db="EMBL/GenBank/DDBJ databases">
        <authorList>
            <person name="Gaulin E."/>
            <person name="Dumas B."/>
        </authorList>
    </citation>
    <scope>NUCLEOTIDE SEQUENCE [LARGE SCALE GENOMIC DNA]</scope>
    <source>
        <strain evidence="2">CBS 568.67</strain>
    </source>
</reference>
<accession>A0A485L5K1</accession>
<dbReference type="Gene3D" id="1.10.150.720">
    <property type="entry name" value="Haloacid dehalogenase-like hydrolase"/>
    <property type="match status" value="1"/>
</dbReference>
<dbReference type="OrthoDB" id="444127at2759"/>
<dbReference type="NCBIfam" id="TIGR01549">
    <property type="entry name" value="HAD-SF-IA-v1"/>
    <property type="match status" value="1"/>
</dbReference>
<protein>
    <submittedName>
        <fullName evidence="2">Aste57867_16061 protein</fullName>
    </submittedName>
</protein>
<dbReference type="PANTHER" id="PTHR46191:SF2">
    <property type="entry name" value="HALOACID DEHALOGENASE-LIKE HYDROLASE DOMAIN-CONTAINING PROTEIN 3"/>
    <property type="match status" value="1"/>
</dbReference>
<evidence type="ECO:0000313" key="2">
    <source>
        <dbReference type="EMBL" id="VFT92845.1"/>
    </source>
</evidence>
<dbReference type="InterPro" id="IPR023214">
    <property type="entry name" value="HAD_sf"/>
</dbReference>
<dbReference type="InterPro" id="IPR036412">
    <property type="entry name" value="HAD-like_sf"/>
</dbReference>
<dbReference type="AlphaFoldDB" id="A0A485L5K1"/>
<dbReference type="NCBIfam" id="TIGR02252">
    <property type="entry name" value="DREG-2"/>
    <property type="match status" value="1"/>
</dbReference>
<dbReference type="InterPro" id="IPR011949">
    <property type="entry name" value="HAD-SF_hydro_IA_REG-2-like"/>
</dbReference>
<dbReference type="Proteomes" id="UP000332933">
    <property type="component" value="Unassembled WGS sequence"/>
</dbReference>
<reference evidence="1" key="2">
    <citation type="submission" date="2019-06" db="EMBL/GenBank/DDBJ databases">
        <title>Genomics analysis of Aphanomyces spp. identifies a new class of oomycete effector associated with host adaptation.</title>
        <authorList>
            <person name="Gaulin E."/>
        </authorList>
    </citation>
    <scope>NUCLEOTIDE SEQUENCE</scope>
    <source>
        <strain evidence="1">CBS 578.67</strain>
    </source>
</reference>
<dbReference type="Gene3D" id="3.40.50.1000">
    <property type="entry name" value="HAD superfamily/HAD-like"/>
    <property type="match status" value="1"/>
</dbReference>
<sequence>MGIQRITLDATGTLFRPRRTIGDVYMEHFRATMPSMGSFLVDDDAAISSKAFGHAFKKHMEASPNFGAATALSAKGWWGRVIVDTFPDEMKRHMLAHPTQTETLVDALYAHYARGHAWEVFPDVRPALHALAKARVPVGVISNFDDRLETILRDLDLLDALDFVVTSYAHGEMKPRPSIFHVATSTWTCPTDAVLHVGDDAVNDYAGATAAGFHARLLCRDPTKKEGGAPLPHRIASLLDIVQTLNIKY</sequence>
<dbReference type="InterPro" id="IPR051828">
    <property type="entry name" value="HAD-like_hydrolase_domain"/>
</dbReference>
<dbReference type="SUPFAM" id="SSF56784">
    <property type="entry name" value="HAD-like"/>
    <property type="match status" value="1"/>
</dbReference>
<dbReference type="EMBL" id="CAADRA010005811">
    <property type="protein sequence ID" value="VFT92845.1"/>
    <property type="molecule type" value="Genomic_DNA"/>
</dbReference>
<dbReference type="InterPro" id="IPR044924">
    <property type="entry name" value="HAD-SF_hydro_IA_REG-2-like_cap"/>
</dbReference>
<dbReference type="Pfam" id="PF00702">
    <property type="entry name" value="Hydrolase"/>
    <property type="match status" value="1"/>
</dbReference>